<proteinExistence type="inferred from homology"/>
<dbReference type="Pfam" id="PF00956">
    <property type="entry name" value="NAP"/>
    <property type="match status" value="1"/>
</dbReference>
<dbReference type="PANTHER" id="PTHR11875">
    <property type="entry name" value="TESTIS-SPECIFIC Y-ENCODED PROTEIN"/>
    <property type="match status" value="1"/>
</dbReference>
<evidence type="ECO:0000256" key="1">
    <source>
        <dbReference type="ARBA" id="ARBA00009947"/>
    </source>
</evidence>
<gene>
    <name evidence="4" type="primary">Dana\GF12054</name>
    <name evidence="4" type="synonym">dana_GLEANR_12066</name>
    <name evidence="4" type="ORF">GF12054</name>
</gene>
<sequence length="377" mass="43891">MDAPPEGTVESESCNEVEDEKSGSDCQSMPAYMNSVLRRQYLQQMVKVLPPVVQNRITALKNLQLEHLKIEADFFEEVYKLERSYQLKYQPLFDKRKEIIEGTVDPDVEKPNWKEPEQNPEIDGEIEVFEEALKTYKNIPQNAKGIPGFWLTVFRNTAILSEMVQPHDEPAMRKLTDISIKYDSGHSYTLEFHFDKNEYFTNTVLTKQYVLKSTVDPEDPFAFEGPEIYKCSGCTINWEKKMNLTVKTIRKKQKHKERGAVRTIVKQVPTDSFFNFFNPPEVPADEEIDDDSQQILAPISKSDTFCAPELFQKLCSTSPVTLSMMRTMRMRRSLKARTMTTMMMRNHQQRARRRLATRNSPPMTALINRYGYYTDLM</sequence>
<dbReference type="Gene3D" id="3.30.1120.90">
    <property type="entry name" value="Nucleosome assembly protein"/>
    <property type="match status" value="1"/>
</dbReference>
<reference evidence="4 5" key="1">
    <citation type="journal article" date="2007" name="Nature">
        <title>Evolution of genes and genomes on the Drosophila phylogeny.</title>
        <authorList>
            <consortium name="Drosophila 12 Genomes Consortium"/>
            <person name="Clark A.G."/>
            <person name="Eisen M.B."/>
            <person name="Smith D.R."/>
            <person name="Bergman C.M."/>
            <person name="Oliver B."/>
            <person name="Markow T.A."/>
            <person name="Kaufman T.C."/>
            <person name="Kellis M."/>
            <person name="Gelbart W."/>
            <person name="Iyer V.N."/>
            <person name="Pollard D.A."/>
            <person name="Sackton T.B."/>
            <person name="Larracuente A.M."/>
            <person name="Singh N.D."/>
            <person name="Abad J.P."/>
            <person name="Abt D.N."/>
            <person name="Adryan B."/>
            <person name="Aguade M."/>
            <person name="Akashi H."/>
            <person name="Anderson W.W."/>
            <person name="Aquadro C.F."/>
            <person name="Ardell D.H."/>
            <person name="Arguello R."/>
            <person name="Artieri C.G."/>
            <person name="Barbash D.A."/>
            <person name="Barker D."/>
            <person name="Barsanti P."/>
            <person name="Batterham P."/>
            <person name="Batzoglou S."/>
            <person name="Begun D."/>
            <person name="Bhutkar A."/>
            <person name="Blanco E."/>
            <person name="Bosak S.A."/>
            <person name="Bradley R.K."/>
            <person name="Brand A.D."/>
            <person name="Brent M.R."/>
            <person name="Brooks A.N."/>
            <person name="Brown R.H."/>
            <person name="Butlin R.K."/>
            <person name="Caggese C."/>
            <person name="Calvi B.R."/>
            <person name="Bernardo de Carvalho A."/>
            <person name="Caspi A."/>
            <person name="Castrezana S."/>
            <person name="Celniker S.E."/>
            <person name="Chang J.L."/>
            <person name="Chapple C."/>
            <person name="Chatterji S."/>
            <person name="Chinwalla A."/>
            <person name="Civetta A."/>
            <person name="Clifton S.W."/>
            <person name="Comeron J.M."/>
            <person name="Costello J.C."/>
            <person name="Coyne J.A."/>
            <person name="Daub J."/>
            <person name="David R.G."/>
            <person name="Delcher A.L."/>
            <person name="Delehaunty K."/>
            <person name="Do C.B."/>
            <person name="Ebling H."/>
            <person name="Edwards K."/>
            <person name="Eickbush T."/>
            <person name="Evans J.D."/>
            <person name="Filipski A."/>
            <person name="Findeiss S."/>
            <person name="Freyhult E."/>
            <person name="Fulton L."/>
            <person name="Fulton R."/>
            <person name="Garcia A.C."/>
            <person name="Gardiner A."/>
            <person name="Garfield D.A."/>
            <person name="Garvin B.E."/>
            <person name="Gibson G."/>
            <person name="Gilbert D."/>
            <person name="Gnerre S."/>
            <person name="Godfrey J."/>
            <person name="Good R."/>
            <person name="Gotea V."/>
            <person name="Gravely B."/>
            <person name="Greenberg A.J."/>
            <person name="Griffiths-Jones S."/>
            <person name="Gross S."/>
            <person name="Guigo R."/>
            <person name="Gustafson E.A."/>
            <person name="Haerty W."/>
            <person name="Hahn M.W."/>
            <person name="Halligan D.L."/>
            <person name="Halpern A.L."/>
            <person name="Halter G.M."/>
            <person name="Han M.V."/>
            <person name="Heger A."/>
            <person name="Hillier L."/>
            <person name="Hinrichs A.S."/>
            <person name="Holmes I."/>
            <person name="Hoskins R.A."/>
            <person name="Hubisz M.J."/>
            <person name="Hultmark D."/>
            <person name="Huntley M.A."/>
            <person name="Jaffe D.B."/>
            <person name="Jagadeeshan S."/>
            <person name="Jeck W.R."/>
            <person name="Johnson J."/>
            <person name="Jones C.D."/>
            <person name="Jordan W.C."/>
            <person name="Karpen G.H."/>
            <person name="Kataoka E."/>
            <person name="Keightley P.D."/>
            <person name="Kheradpour P."/>
            <person name="Kirkness E.F."/>
            <person name="Koerich L.B."/>
            <person name="Kristiansen K."/>
            <person name="Kudrna D."/>
            <person name="Kulathinal R.J."/>
            <person name="Kumar S."/>
            <person name="Kwok R."/>
            <person name="Lander E."/>
            <person name="Langley C.H."/>
            <person name="Lapoint R."/>
            <person name="Lazzaro B.P."/>
            <person name="Lee S.J."/>
            <person name="Levesque L."/>
            <person name="Li R."/>
            <person name="Lin C.F."/>
            <person name="Lin M.F."/>
            <person name="Lindblad-Toh K."/>
            <person name="Llopart A."/>
            <person name="Long M."/>
            <person name="Low L."/>
            <person name="Lozovsky E."/>
            <person name="Lu J."/>
            <person name="Luo M."/>
            <person name="Machado C.A."/>
            <person name="Makalowski W."/>
            <person name="Marzo M."/>
            <person name="Matsuda M."/>
            <person name="Matzkin L."/>
            <person name="McAllister B."/>
            <person name="McBride C.S."/>
            <person name="McKernan B."/>
            <person name="McKernan K."/>
            <person name="Mendez-Lago M."/>
            <person name="Minx P."/>
            <person name="Mollenhauer M.U."/>
            <person name="Montooth K."/>
            <person name="Mount S.M."/>
            <person name="Mu X."/>
            <person name="Myers E."/>
            <person name="Negre B."/>
            <person name="Newfeld S."/>
            <person name="Nielsen R."/>
            <person name="Noor M.A."/>
            <person name="O'Grady P."/>
            <person name="Pachter L."/>
            <person name="Papaceit M."/>
            <person name="Parisi M.J."/>
            <person name="Parisi M."/>
            <person name="Parts L."/>
            <person name="Pedersen J.S."/>
            <person name="Pesole G."/>
            <person name="Phillippy A.M."/>
            <person name="Ponting C.P."/>
            <person name="Pop M."/>
            <person name="Porcelli D."/>
            <person name="Powell J.R."/>
            <person name="Prohaska S."/>
            <person name="Pruitt K."/>
            <person name="Puig M."/>
            <person name="Quesneville H."/>
            <person name="Ram K.R."/>
            <person name="Rand D."/>
            <person name="Rasmussen M.D."/>
            <person name="Reed L.K."/>
            <person name="Reenan R."/>
            <person name="Reily A."/>
            <person name="Remington K.A."/>
            <person name="Rieger T.T."/>
            <person name="Ritchie M.G."/>
            <person name="Robin C."/>
            <person name="Rogers Y.H."/>
            <person name="Rohde C."/>
            <person name="Rozas J."/>
            <person name="Rubenfield M.J."/>
            <person name="Ruiz A."/>
            <person name="Russo S."/>
            <person name="Salzberg S.L."/>
            <person name="Sanchez-Gracia A."/>
            <person name="Saranga D.J."/>
            <person name="Sato H."/>
            <person name="Schaeffer S.W."/>
            <person name="Schatz M.C."/>
            <person name="Schlenke T."/>
            <person name="Schwartz R."/>
            <person name="Segarra C."/>
            <person name="Singh R.S."/>
            <person name="Sirot L."/>
            <person name="Sirota M."/>
            <person name="Sisneros N.B."/>
            <person name="Smith C.D."/>
            <person name="Smith T.F."/>
            <person name="Spieth J."/>
            <person name="Stage D.E."/>
            <person name="Stark A."/>
            <person name="Stephan W."/>
            <person name="Strausberg R.L."/>
            <person name="Strempel S."/>
            <person name="Sturgill D."/>
            <person name="Sutton G."/>
            <person name="Sutton G.G."/>
            <person name="Tao W."/>
            <person name="Teichmann S."/>
            <person name="Tobari Y.N."/>
            <person name="Tomimura Y."/>
            <person name="Tsolas J.M."/>
            <person name="Valente V.L."/>
            <person name="Venter E."/>
            <person name="Venter J.C."/>
            <person name="Vicario S."/>
            <person name="Vieira F.G."/>
            <person name="Vilella A.J."/>
            <person name="Villasante A."/>
            <person name="Walenz B."/>
            <person name="Wang J."/>
            <person name="Wasserman M."/>
            <person name="Watts T."/>
            <person name="Wilson D."/>
            <person name="Wilson R.K."/>
            <person name="Wing R.A."/>
            <person name="Wolfner M.F."/>
            <person name="Wong A."/>
            <person name="Wong G.K."/>
            <person name="Wu C.I."/>
            <person name="Wu G."/>
            <person name="Yamamoto D."/>
            <person name="Yang H.P."/>
            <person name="Yang S.P."/>
            <person name="Yorke J.A."/>
            <person name="Yoshida K."/>
            <person name="Zdobnov E."/>
            <person name="Zhang P."/>
            <person name="Zhang Y."/>
            <person name="Zimin A.V."/>
            <person name="Baldwin J."/>
            <person name="Abdouelleil A."/>
            <person name="Abdulkadir J."/>
            <person name="Abebe A."/>
            <person name="Abera B."/>
            <person name="Abreu J."/>
            <person name="Acer S.C."/>
            <person name="Aftuck L."/>
            <person name="Alexander A."/>
            <person name="An P."/>
            <person name="Anderson E."/>
            <person name="Anderson S."/>
            <person name="Arachi H."/>
            <person name="Azer M."/>
            <person name="Bachantsang P."/>
            <person name="Barry A."/>
            <person name="Bayul T."/>
            <person name="Berlin A."/>
            <person name="Bessette D."/>
            <person name="Bloom T."/>
            <person name="Blye J."/>
            <person name="Boguslavskiy L."/>
            <person name="Bonnet C."/>
            <person name="Boukhgalter B."/>
            <person name="Bourzgui I."/>
            <person name="Brown A."/>
            <person name="Cahill P."/>
            <person name="Channer S."/>
            <person name="Cheshatsang Y."/>
            <person name="Chuda L."/>
            <person name="Citroen M."/>
            <person name="Collymore A."/>
            <person name="Cooke P."/>
            <person name="Costello M."/>
            <person name="D'Aco K."/>
            <person name="Daza R."/>
            <person name="De Haan G."/>
            <person name="DeGray S."/>
            <person name="DeMaso C."/>
            <person name="Dhargay N."/>
            <person name="Dooley K."/>
            <person name="Dooley E."/>
            <person name="Doricent M."/>
            <person name="Dorje P."/>
            <person name="Dorjee K."/>
            <person name="Dupes A."/>
            <person name="Elong R."/>
            <person name="Falk J."/>
            <person name="Farina A."/>
            <person name="Faro S."/>
            <person name="Ferguson D."/>
            <person name="Fisher S."/>
            <person name="Foley C.D."/>
            <person name="Franke A."/>
            <person name="Friedrich D."/>
            <person name="Gadbois L."/>
            <person name="Gearin G."/>
            <person name="Gearin C.R."/>
            <person name="Giannoukos G."/>
            <person name="Goode T."/>
            <person name="Graham J."/>
            <person name="Grandbois E."/>
            <person name="Grewal S."/>
            <person name="Gyaltsen K."/>
            <person name="Hafez N."/>
            <person name="Hagos B."/>
            <person name="Hall J."/>
            <person name="Henson C."/>
            <person name="Hollinger A."/>
            <person name="Honan T."/>
            <person name="Huard M.D."/>
            <person name="Hughes L."/>
            <person name="Hurhula B."/>
            <person name="Husby M.E."/>
            <person name="Kamat A."/>
            <person name="Kanga B."/>
            <person name="Kashin S."/>
            <person name="Khazanovich D."/>
            <person name="Kisner P."/>
            <person name="Lance K."/>
            <person name="Lara M."/>
            <person name="Lee W."/>
            <person name="Lennon N."/>
            <person name="Letendre F."/>
            <person name="LeVine R."/>
            <person name="Lipovsky A."/>
            <person name="Liu X."/>
            <person name="Liu J."/>
            <person name="Liu S."/>
            <person name="Lokyitsang T."/>
            <person name="Lokyitsang Y."/>
            <person name="Lubonja R."/>
            <person name="Lui A."/>
            <person name="MacDonald P."/>
            <person name="Magnisalis V."/>
            <person name="Maru K."/>
            <person name="Matthews C."/>
            <person name="McCusker W."/>
            <person name="McDonough S."/>
            <person name="Mehta T."/>
            <person name="Meldrim J."/>
            <person name="Meneus L."/>
            <person name="Mihai O."/>
            <person name="Mihalev A."/>
            <person name="Mihova T."/>
            <person name="Mittelman R."/>
            <person name="Mlenga V."/>
            <person name="Montmayeur A."/>
            <person name="Mulrain L."/>
            <person name="Navidi A."/>
            <person name="Naylor J."/>
            <person name="Negash T."/>
            <person name="Nguyen T."/>
            <person name="Nguyen N."/>
            <person name="Nicol R."/>
            <person name="Norbu C."/>
            <person name="Norbu N."/>
            <person name="Novod N."/>
            <person name="O'Neill B."/>
            <person name="Osman S."/>
            <person name="Markiewicz E."/>
            <person name="Oyono O.L."/>
            <person name="Patti C."/>
            <person name="Phunkhang P."/>
            <person name="Pierre F."/>
            <person name="Priest M."/>
            <person name="Raghuraman S."/>
            <person name="Rege F."/>
            <person name="Reyes R."/>
            <person name="Rise C."/>
            <person name="Rogov P."/>
            <person name="Ross K."/>
            <person name="Ryan E."/>
            <person name="Settipalli S."/>
            <person name="Shea T."/>
            <person name="Sherpa N."/>
            <person name="Shi L."/>
            <person name="Shih D."/>
            <person name="Sparrow T."/>
            <person name="Spaulding J."/>
            <person name="Stalker J."/>
            <person name="Stange-Thomann N."/>
            <person name="Stavropoulos S."/>
            <person name="Stone C."/>
            <person name="Strader C."/>
            <person name="Tesfaye S."/>
            <person name="Thomson T."/>
            <person name="Thoulutsang Y."/>
            <person name="Thoulutsang D."/>
            <person name="Topham K."/>
            <person name="Topping I."/>
            <person name="Tsamla T."/>
            <person name="Vassiliev H."/>
            <person name="Vo A."/>
            <person name="Wangchuk T."/>
            <person name="Wangdi T."/>
            <person name="Weiand M."/>
            <person name="Wilkinson J."/>
            <person name="Wilson A."/>
            <person name="Yadav S."/>
            <person name="Young G."/>
            <person name="Yu Q."/>
            <person name="Zembek L."/>
            <person name="Zhong D."/>
            <person name="Zimmer A."/>
            <person name="Zwirko Z."/>
            <person name="Jaffe D.B."/>
            <person name="Alvarez P."/>
            <person name="Brockman W."/>
            <person name="Butler J."/>
            <person name="Chin C."/>
            <person name="Gnerre S."/>
            <person name="Grabherr M."/>
            <person name="Kleber M."/>
            <person name="Mauceli E."/>
            <person name="MacCallum I."/>
        </authorList>
    </citation>
    <scope>NUCLEOTIDE SEQUENCE [LARGE SCALE GENOMIC DNA]</scope>
    <source>
        <strain evidence="5">Tucson 14024-0371.13</strain>
    </source>
</reference>
<dbReference type="KEGG" id="dan:6494912"/>
<protein>
    <submittedName>
        <fullName evidence="4">Uncharacterized protein, isoform B</fullName>
    </submittedName>
</protein>
<dbReference type="InParanoid" id="A0A0P8XN61"/>
<feature type="region of interest" description="Disordered" evidence="3">
    <location>
        <begin position="1"/>
        <end position="28"/>
    </location>
</feature>
<dbReference type="OrthoDB" id="27325at2759"/>
<evidence type="ECO:0000256" key="3">
    <source>
        <dbReference type="SAM" id="MobiDB-lite"/>
    </source>
</evidence>
<dbReference type="GO" id="GO:0005634">
    <property type="term" value="C:nucleus"/>
    <property type="evidence" value="ECO:0007669"/>
    <property type="project" value="EnsemblMetazoa"/>
</dbReference>
<dbReference type="GO" id="GO:0005739">
    <property type="term" value="C:mitochondrion"/>
    <property type="evidence" value="ECO:0007669"/>
    <property type="project" value="EnsemblMetazoa"/>
</dbReference>
<dbReference type="GO" id="GO:0006334">
    <property type="term" value="P:nucleosome assembly"/>
    <property type="evidence" value="ECO:0007669"/>
    <property type="project" value="EnsemblMetazoa"/>
</dbReference>
<organism evidence="4 5">
    <name type="scientific">Drosophila ananassae</name>
    <name type="common">Fruit fly</name>
    <dbReference type="NCBI Taxonomy" id="7217"/>
    <lineage>
        <taxon>Eukaryota</taxon>
        <taxon>Metazoa</taxon>
        <taxon>Ecdysozoa</taxon>
        <taxon>Arthropoda</taxon>
        <taxon>Hexapoda</taxon>
        <taxon>Insecta</taxon>
        <taxon>Pterygota</taxon>
        <taxon>Neoptera</taxon>
        <taxon>Endopterygota</taxon>
        <taxon>Diptera</taxon>
        <taxon>Brachycera</taxon>
        <taxon>Muscomorpha</taxon>
        <taxon>Ephydroidea</taxon>
        <taxon>Drosophilidae</taxon>
        <taxon>Drosophila</taxon>
        <taxon>Sophophora</taxon>
    </lineage>
</organism>
<keyword evidence="5" id="KW-1185">Reference proteome</keyword>
<dbReference type="Proteomes" id="UP000007801">
    <property type="component" value="Unassembled WGS sequence"/>
</dbReference>
<dbReference type="InterPro" id="IPR037231">
    <property type="entry name" value="NAP-like_sf"/>
</dbReference>
<comment type="similarity">
    <text evidence="1 2">Belongs to the nucleosome assembly protein (NAP) family.</text>
</comment>
<accession>A0A0P8XN61</accession>
<dbReference type="SUPFAM" id="SSF143113">
    <property type="entry name" value="NAP-like"/>
    <property type="match status" value="1"/>
</dbReference>
<dbReference type="CTD" id="37798"/>
<dbReference type="GO" id="GO:0035041">
    <property type="term" value="P:sperm DNA decondensation"/>
    <property type="evidence" value="ECO:0007669"/>
    <property type="project" value="EnsemblMetazoa"/>
</dbReference>
<evidence type="ECO:0000313" key="4">
    <source>
        <dbReference type="EMBL" id="KPU76090.1"/>
    </source>
</evidence>
<dbReference type="Gene3D" id="1.20.5.1500">
    <property type="match status" value="1"/>
</dbReference>
<dbReference type="GO" id="GO:0000723">
    <property type="term" value="P:telomere maintenance"/>
    <property type="evidence" value="ECO:0007669"/>
    <property type="project" value="EnsemblMetazoa"/>
</dbReference>
<dbReference type="GO" id="GO:0042393">
    <property type="term" value="F:histone binding"/>
    <property type="evidence" value="ECO:0007669"/>
    <property type="project" value="EnsemblMetazoa"/>
</dbReference>
<dbReference type="InterPro" id="IPR002164">
    <property type="entry name" value="NAP_family"/>
</dbReference>
<dbReference type="GO" id="GO:0006335">
    <property type="term" value="P:DNA replication-dependent chromatin assembly"/>
    <property type="evidence" value="ECO:0007669"/>
    <property type="project" value="EnsemblMetazoa"/>
</dbReference>
<dbReference type="FunFam" id="1.20.5.1500:FF:000001">
    <property type="entry name" value="Nucleosome assembly protein 1-like 1"/>
    <property type="match status" value="1"/>
</dbReference>
<evidence type="ECO:0000313" key="5">
    <source>
        <dbReference type="Proteomes" id="UP000007801"/>
    </source>
</evidence>
<evidence type="ECO:0000256" key="2">
    <source>
        <dbReference type="RuleBase" id="RU003876"/>
    </source>
</evidence>
<dbReference type="GO" id="GO:0035092">
    <property type="term" value="P:sperm DNA condensation"/>
    <property type="evidence" value="ECO:0007669"/>
    <property type="project" value="EnsemblMetazoa"/>
</dbReference>
<dbReference type="STRING" id="7217.A0A0P8XN61"/>
<dbReference type="AlphaFoldDB" id="A0A0P8XN61"/>
<dbReference type="GeneID" id="6494912"/>
<name>A0A0P8XN61_DROAN</name>
<dbReference type="EMBL" id="CH902619">
    <property type="protein sequence ID" value="KPU76090.1"/>
    <property type="molecule type" value="Genomic_DNA"/>
</dbReference>
<dbReference type="FunCoup" id="A0A0P8XN61">
    <property type="interactions" value="2257"/>
</dbReference>